<dbReference type="Proteomes" id="UP000242287">
    <property type="component" value="Unassembled WGS sequence"/>
</dbReference>
<dbReference type="Gene3D" id="3.80.10.10">
    <property type="entry name" value="Ribonuclease Inhibitor"/>
    <property type="match status" value="1"/>
</dbReference>
<dbReference type="EMBL" id="KZ301993">
    <property type="protein sequence ID" value="PFH51021.1"/>
    <property type="molecule type" value="Genomic_DNA"/>
</dbReference>
<sequence length="395" mass="44838">MRESSLPNETLALILADLPPAVLAIVARVSHRFNAVSERILYTSATIIDLLSLSSPYPVRTLQWCEAMDKRVHLHEITRRVSIRWQVESREPYTYPQPHPYLPHPALPTFAIQLGRTLHHLTLLESLDLFLGPANNSPERVHVIEHVIPALRFTHLQHCSLGADWSKFTTPYSPLLSAFLLTHPSLRHLNFPDYYPHHHHNHYQQQSPLLAPNALPNLSSFRGFADAAALFLPGRPVHYLSLLGSDSDVTDDILAHITLTSIPLRFLDLSAMFVRPRLLRILATRLPTIHSLRVRLALRHTLHYSMSGIRILTGLSPVLSSFTHLSWLDLSPTDISSHYASPATTGARRPDTDQDEVEHSLCREWARVCPALRRVTFPSRNEWTNDDHGGWFVDT</sequence>
<proteinExistence type="predicted"/>
<dbReference type="InterPro" id="IPR001810">
    <property type="entry name" value="F-box_dom"/>
</dbReference>
<dbReference type="STRING" id="703135.A0A2A9NRS4"/>
<dbReference type="SUPFAM" id="SSF52047">
    <property type="entry name" value="RNI-like"/>
    <property type="match status" value="1"/>
</dbReference>
<name>A0A2A9NRS4_9AGAR</name>
<accession>A0A2A9NRS4</accession>
<organism evidence="2 3">
    <name type="scientific">Amanita thiersii Skay4041</name>
    <dbReference type="NCBI Taxonomy" id="703135"/>
    <lineage>
        <taxon>Eukaryota</taxon>
        <taxon>Fungi</taxon>
        <taxon>Dikarya</taxon>
        <taxon>Basidiomycota</taxon>
        <taxon>Agaricomycotina</taxon>
        <taxon>Agaricomycetes</taxon>
        <taxon>Agaricomycetidae</taxon>
        <taxon>Agaricales</taxon>
        <taxon>Pluteineae</taxon>
        <taxon>Amanitaceae</taxon>
        <taxon>Amanita</taxon>
    </lineage>
</organism>
<dbReference type="SUPFAM" id="SSF81383">
    <property type="entry name" value="F-box domain"/>
    <property type="match status" value="1"/>
</dbReference>
<gene>
    <name evidence="2" type="ORF">AMATHDRAFT_59955</name>
</gene>
<evidence type="ECO:0000259" key="1">
    <source>
        <dbReference type="PROSITE" id="PS50181"/>
    </source>
</evidence>
<dbReference type="PROSITE" id="PS50181">
    <property type="entry name" value="FBOX"/>
    <property type="match status" value="1"/>
</dbReference>
<reference evidence="2 3" key="1">
    <citation type="submission" date="2014-02" db="EMBL/GenBank/DDBJ databases">
        <title>Transposable element dynamics among asymbiotic and ectomycorrhizal Amanita fungi.</title>
        <authorList>
            <consortium name="DOE Joint Genome Institute"/>
            <person name="Hess J."/>
            <person name="Skrede I."/>
            <person name="Wolfe B."/>
            <person name="LaButti K."/>
            <person name="Ohm R.A."/>
            <person name="Grigoriev I.V."/>
            <person name="Pringle A."/>
        </authorList>
    </citation>
    <scope>NUCLEOTIDE SEQUENCE [LARGE SCALE GENOMIC DNA]</scope>
    <source>
        <strain evidence="2 3">SKay4041</strain>
    </source>
</reference>
<protein>
    <recommendedName>
        <fullName evidence="1">F-box domain-containing protein</fullName>
    </recommendedName>
</protein>
<dbReference type="InterPro" id="IPR032675">
    <property type="entry name" value="LRR_dom_sf"/>
</dbReference>
<dbReference type="OrthoDB" id="3247499at2759"/>
<evidence type="ECO:0000313" key="3">
    <source>
        <dbReference type="Proteomes" id="UP000242287"/>
    </source>
</evidence>
<dbReference type="AlphaFoldDB" id="A0A2A9NRS4"/>
<feature type="domain" description="F-box" evidence="1">
    <location>
        <begin position="1"/>
        <end position="50"/>
    </location>
</feature>
<dbReference type="InterPro" id="IPR036047">
    <property type="entry name" value="F-box-like_dom_sf"/>
</dbReference>
<keyword evidence="3" id="KW-1185">Reference proteome</keyword>
<evidence type="ECO:0000313" key="2">
    <source>
        <dbReference type="EMBL" id="PFH51021.1"/>
    </source>
</evidence>